<evidence type="ECO:0000256" key="3">
    <source>
        <dbReference type="ARBA" id="ARBA00022692"/>
    </source>
</evidence>
<feature type="domain" description="EamA" evidence="7">
    <location>
        <begin position="22"/>
        <end position="165"/>
    </location>
</feature>
<keyword evidence="9" id="KW-1185">Reference proteome</keyword>
<protein>
    <submittedName>
        <fullName evidence="8">DME family drug/metabolite transporter</fullName>
    </submittedName>
</protein>
<gene>
    <name evidence="8" type="ORF">EDD42_3077</name>
</gene>
<dbReference type="InterPro" id="IPR000620">
    <property type="entry name" value="EamA_dom"/>
</dbReference>
<dbReference type="PANTHER" id="PTHR32322">
    <property type="entry name" value="INNER MEMBRANE TRANSPORTER"/>
    <property type="match status" value="1"/>
</dbReference>
<dbReference type="GO" id="GO:0016020">
    <property type="term" value="C:membrane"/>
    <property type="evidence" value="ECO:0007669"/>
    <property type="project" value="UniProtKB-SubCell"/>
</dbReference>
<accession>A0A3N2C643</accession>
<reference evidence="8 9" key="1">
    <citation type="submission" date="2018-11" db="EMBL/GenBank/DDBJ databases">
        <title>Sequencing the genomes of 1000 actinobacteria strains.</title>
        <authorList>
            <person name="Klenk H.-P."/>
        </authorList>
    </citation>
    <scope>NUCLEOTIDE SEQUENCE [LARGE SCALE GENOMIC DNA]</scope>
    <source>
        <strain evidence="8 9">DSM 14012</strain>
    </source>
</reference>
<dbReference type="InterPro" id="IPR050638">
    <property type="entry name" value="AA-Vitamin_Transporters"/>
</dbReference>
<evidence type="ECO:0000313" key="9">
    <source>
        <dbReference type="Proteomes" id="UP000266915"/>
    </source>
</evidence>
<feature type="transmembrane region" description="Helical" evidence="6">
    <location>
        <begin position="20"/>
        <end position="42"/>
    </location>
</feature>
<evidence type="ECO:0000259" key="7">
    <source>
        <dbReference type="Pfam" id="PF00892"/>
    </source>
</evidence>
<sequence length="324" mass="32643">MTRSPTETPRTVSSTAAGRLPVAAAILAAVCFGTTGTAHALLPIEVGSVAFGAARIVFGGALLVLVRVALAHRSTSTRPSRTRAAELGRPALIVAVVVGTIGVTTYQPFFFLGAERNGVAIGTLTALGSAPAITGLLEWAIHRRRPSGRWFLATIVAAAGVAVLSGVTGGGIGTVSVDGLLASVGAGASYALYTLCSKALIEHGWTPLGTMAALFGAAALVSVPILLTTETAWILTAPGALAVAWLALVNTVAGYLLFGYALGGLPASRVATLTLFEPLTATLLGILLLGESFGSSTVVGAALLVAGLAILVVPKRTDRREVAG</sequence>
<evidence type="ECO:0000313" key="8">
    <source>
        <dbReference type="EMBL" id="ROR82975.1"/>
    </source>
</evidence>
<feature type="transmembrane region" description="Helical" evidence="6">
    <location>
        <begin position="118"/>
        <end position="139"/>
    </location>
</feature>
<feature type="transmembrane region" description="Helical" evidence="6">
    <location>
        <begin position="151"/>
        <end position="173"/>
    </location>
</feature>
<evidence type="ECO:0000256" key="1">
    <source>
        <dbReference type="ARBA" id="ARBA00004141"/>
    </source>
</evidence>
<dbReference type="SUPFAM" id="SSF103481">
    <property type="entry name" value="Multidrug resistance efflux transporter EmrE"/>
    <property type="match status" value="2"/>
</dbReference>
<dbReference type="EMBL" id="RKHL01000001">
    <property type="protein sequence ID" value="ROR82975.1"/>
    <property type="molecule type" value="Genomic_DNA"/>
</dbReference>
<dbReference type="Pfam" id="PF00892">
    <property type="entry name" value="EamA"/>
    <property type="match status" value="2"/>
</dbReference>
<dbReference type="InterPro" id="IPR037185">
    <property type="entry name" value="EmrE-like"/>
</dbReference>
<feature type="transmembrane region" description="Helical" evidence="6">
    <location>
        <begin position="208"/>
        <end position="227"/>
    </location>
</feature>
<dbReference type="AlphaFoldDB" id="A0A3N2C643"/>
<feature type="transmembrane region" description="Helical" evidence="6">
    <location>
        <begin position="179"/>
        <end position="196"/>
    </location>
</feature>
<keyword evidence="5 6" id="KW-0472">Membrane</keyword>
<keyword evidence="4 6" id="KW-1133">Transmembrane helix</keyword>
<comment type="caution">
    <text evidence="8">The sequence shown here is derived from an EMBL/GenBank/DDBJ whole genome shotgun (WGS) entry which is preliminary data.</text>
</comment>
<organism evidence="8 9">
    <name type="scientific">Plantibacter flavus</name>
    <dbReference type="NCBI Taxonomy" id="150123"/>
    <lineage>
        <taxon>Bacteria</taxon>
        <taxon>Bacillati</taxon>
        <taxon>Actinomycetota</taxon>
        <taxon>Actinomycetes</taxon>
        <taxon>Micrococcales</taxon>
        <taxon>Microbacteriaceae</taxon>
        <taxon>Plantibacter</taxon>
    </lineage>
</organism>
<feature type="transmembrane region" description="Helical" evidence="6">
    <location>
        <begin position="295"/>
        <end position="313"/>
    </location>
</feature>
<proteinExistence type="inferred from homology"/>
<dbReference type="Proteomes" id="UP000266915">
    <property type="component" value="Unassembled WGS sequence"/>
</dbReference>
<feature type="transmembrane region" description="Helical" evidence="6">
    <location>
        <begin position="91"/>
        <end position="112"/>
    </location>
</feature>
<evidence type="ECO:0000256" key="6">
    <source>
        <dbReference type="SAM" id="Phobius"/>
    </source>
</evidence>
<keyword evidence="3 6" id="KW-0812">Transmembrane</keyword>
<evidence type="ECO:0000256" key="4">
    <source>
        <dbReference type="ARBA" id="ARBA00022989"/>
    </source>
</evidence>
<evidence type="ECO:0000256" key="2">
    <source>
        <dbReference type="ARBA" id="ARBA00007362"/>
    </source>
</evidence>
<feature type="domain" description="EamA" evidence="7">
    <location>
        <begin position="179"/>
        <end position="312"/>
    </location>
</feature>
<feature type="transmembrane region" description="Helical" evidence="6">
    <location>
        <begin position="233"/>
        <end position="258"/>
    </location>
</feature>
<comment type="subcellular location">
    <subcellularLocation>
        <location evidence="1">Membrane</location>
        <topology evidence="1">Multi-pass membrane protein</topology>
    </subcellularLocation>
</comment>
<dbReference type="PANTHER" id="PTHR32322:SF2">
    <property type="entry name" value="EAMA DOMAIN-CONTAINING PROTEIN"/>
    <property type="match status" value="1"/>
</dbReference>
<evidence type="ECO:0000256" key="5">
    <source>
        <dbReference type="ARBA" id="ARBA00023136"/>
    </source>
</evidence>
<name>A0A3N2C643_9MICO</name>
<feature type="transmembrane region" description="Helical" evidence="6">
    <location>
        <begin position="48"/>
        <end position="70"/>
    </location>
</feature>
<dbReference type="RefSeq" id="WP_085513953.1">
    <property type="nucleotide sequence ID" value="NZ_FXAP01000006.1"/>
</dbReference>
<comment type="similarity">
    <text evidence="2">Belongs to the EamA transporter family.</text>
</comment>
<feature type="transmembrane region" description="Helical" evidence="6">
    <location>
        <begin position="270"/>
        <end position="289"/>
    </location>
</feature>